<comment type="caution">
    <text evidence="1">The sequence shown here is derived from an EMBL/GenBank/DDBJ whole genome shotgun (WGS) entry which is preliminary data.</text>
</comment>
<dbReference type="OrthoDB" id="4252794at2"/>
<evidence type="ECO:0000313" key="2">
    <source>
        <dbReference type="Proteomes" id="UP000053923"/>
    </source>
</evidence>
<organism evidence="1 2">
    <name type="scientific">Streptomyces regalis</name>
    <dbReference type="NCBI Taxonomy" id="68262"/>
    <lineage>
        <taxon>Bacteria</taxon>
        <taxon>Bacillati</taxon>
        <taxon>Actinomycetota</taxon>
        <taxon>Actinomycetes</taxon>
        <taxon>Kitasatosporales</taxon>
        <taxon>Streptomycetaceae</taxon>
        <taxon>Streptomyces</taxon>
    </lineage>
</organism>
<reference evidence="2" key="1">
    <citation type="submission" date="2015-10" db="EMBL/GenBank/DDBJ databases">
        <authorList>
            <person name="Ju K.-S."/>
            <person name="Doroghazi J.R."/>
            <person name="Metcalf W.W."/>
        </authorList>
    </citation>
    <scope>NUCLEOTIDE SEQUENCE [LARGE SCALE GENOMIC DNA]</scope>
    <source>
        <strain evidence="2">NRRL 3151</strain>
    </source>
</reference>
<dbReference type="AlphaFoldDB" id="A0A101J9N5"/>
<dbReference type="RefSeq" id="WP_062713144.1">
    <property type="nucleotide sequence ID" value="NZ_LLZG01000393.1"/>
</dbReference>
<protein>
    <submittedName>
        <fullName evidence="1">Uncharacterized protein</fullName>
    </submittedName>
</protein>
<evidence type="ECO:0000313" key="1">
    <source>
        <dbReference type="EMBL" id="KUL22771.1"/>
    </source>
</evidence>
<proteinExistence type="predicted"/>
<dbReference type="EMBL" id="LLZG01000393">
    <property type="protein sequence ID" value="KUL22771.1"/>
    <property type="molecule type" value="Genomic_DNA"/>
</dbReference>
<keyword evidence="2" id="KW-1185">Reference proteome</keyword>
<gene>
    <name evidence="1" type="ORF">ADL12_41325</name>
</gene>
<name>A0A101J9N5_9ACTN</name>
<accession>A0A101J9N5</accession>
<sequence>MTTERVTVRVLLLFGDQAEIVADVAPAERGEPERHPAAVIAAAVGVSVSDLPGMRLTADVGDDDYSLSDWQLA</sequence>
<dbReference type="Proteomes" id="UP000053923">
    <property type="component" value="Unassembled WGS sequence"/>
</dbReference>